<comment type="caution">
    <text evidence="3">The sequence shown here is derived from an EMBL/GenBank/DDBJ whole genome shotgun (WGS) entry which is preliminary data.</text>
</comment>
<organism evidence="3 4">
    <name type="scientific">Cylindrotheca closterium</name>
    <dbReference type="NCBI Taxonomy" id="2856"/>
    <lineage>
        <taxon>Eukaryota</taxon>
        <taxon>Sar</taxon>
        <taxon>Stramenopiles</taxon>
        <taxon>Ochrophyta</taxon>
        <taxon>Bacillariophyta</taxon>
        <taxon>Bacillariophyceae</taxon>
        <taxon>Bacillariophycidae</taxon>
        <taxon>Bacillariales</taxon>
        <taxon>Bacillariaceae</taxon>
        <taxon>Cylindrotheca</taxon>
    </lineage>
</organism>
<feature type="signal peptide" evidence="2">
    <location>
        <begin position="1"/>
        <end position="16"/>
    </location>
</feature>
<dbReference type="EMBL" id="CAKOGP040000668">
    <property type="protein sequence ID" value="CAJ1937810.1"/>
    <property type="molecule type" value="Genomic_DNA"/>
</dbReference>
<proteinExistence type="predicted"/>
<dbReference type="AlphaFoldDB" id="A0AAD2CL16"/>
<protein>
    <submittedName>
        <fullName evidence="3">Uncharacterized protein</fullName>
    </submittedName>
</protein>
<keyword evidence="4" id="KW-1185">Reference proteome</keyword>
<sequence>MFRFLQLALLFSAATAFTTMQPVSLRQPTVCNLVMSDKEVAAILDQAKGCMGEECSVDEVDQLLTLLKATEKDLNSRMKDVVRMIGELDHLNGKEERKPDEIKSFVKDMMSVFSHTKPKFKPTGYSGDIGDGPTTAYDALPPKKWSKPTV</sequence>
<evidence type="ECO:0000313" key="3">
    <source>
        <dbReference type="EMBL" id="CAJ1937810.1"/>
    </source>
</evidence>
<name>A0AAD2CL16_9STRA</name>
<feature type="chain" id="PRO_5042264560" evidence="2">
    <location>
        <begin position="17"/>
        <end position="150"/>
    </location>
</feature>
<gene>
    <name evidence="3" type="ORF">CYCCA115_LOCUS5829</name>
</gene>
<evidence type="ECO:0000256" key="1">
    <source>
        <dbReference type="SAM" id="MobiDB-lite"/>
    </source>
</evidence>
<accession>A0AAD2CL16</accession>
<evidence type="ECO:0000256" key="2">
    <source>
        <dbReference type="SAM" id="SignalP"/>
    </source>
</evidence>
<reference evidence="3" key="1">
    <citation type="submission" date="2023-08" db="EMBL/GenBank/DDBJ databases">
        <authorList>
            <person name="Audoor S."/>
            <person name="Bilcke G."/>
        </authorList>
    </citation>
    <scope>NUCLEOTIDE SEQUENCE</scope>
</reference>
<keyword evidence="2" id="KW-0732">Signal</keyword>
<evidence type="ECO:0000313" key="4">
    <source>
        <dbReference type="Proteomes" id="UP001295423"/>
    </source>
</evidence>
<dbReference type="Proteomes" id="UP001295423">
    <property type="component" value="Unassembled WGS sequence"/>
</dbReference>
<feature type="region of interest" description="Disordered" evidence="1">
    <location>
        <begin position="121"/>
        <end position="150"/>
    </location>
</feature>